<dbReference type="InterPro" id="IPR036866">
    <property type="entry name" value="RibonucZ/Hydroxyglut_hydro"/>
</dbReference>
<dbReference type="RefSeq" id="WP_051513643.1">
    <property type="nucleotide sequence ID" value="NZ_AVFL01000038.1"/>
</dbReference>
<accession>W9GYX3</accession>
<dbReference type="InterPro" id="IPR036388">
    <property type="entry name" value="WH-like_DNA-bd_sf"/>
</dbReference>
<dbReference type="SMART" id="SM00849">
    <property type="entry name" value="Lactamase_B"/>
    <property type="match status" value="1"/>
</dbReference>
<gene>
    <name evidence="2" type="ORF">N825_25955</name>
</gene>
<dbReference type="Gene3D" id="3.60.15.10">
    <property type="entry name" value="Ribonuclease Z/Hydroxyacylglutathione hydrolase-like"/>
    <property type="match status" value="1"/>
</dbReference>
<dbReference type="OrthoDB" id="2971563at2"/>
<dbReference type="InterPro" id="IPR001279">
    <property type="entry name" value="Metallo-B-lactamas"/>
</dbReference>
<reference evidence="2 3" key="1">
    <citation type="submission" date="2013-08" db="EMBL/GenBank/DDBJ databases">
        <title>The genome sequence of Skermanella stibiiresistens.</title>
        <authorList>
            <person name="Zhu W."/>
            <person name="Wang G."/>
        </authorList>
    </citation>
    <scope>NUCLEOTIDE SEQUENCE [LARGE SCALE GENOMIC DNA]</scope>
    <source>
        <strain evidence="2 3">SB22</strain>
    </source>
</reference>
<proteinExistence type="predicted"/>
<dbReference type="PANTHER" id="PTHR23131:SF4">
    <property type="entry name" value="METALLO-BETA-LACTAMASE SUPERFAMILY POTEIN"/>
    <property type="match status" value="1"/>
</dbReference>
<dbReference type="Proteomes" id="UP000019486">
    <property type="component" value="Unassembled WGS sequence"/>
</dbReference>
<protein>
    <recommendedName>
        <fullName evidence="1">Metallo-beta-lactamase domain-containing protein</fullName>
    </recommendedName>
</protein>
<evidence type="ECO:0000259" key="1">
    <source>
        <dbReference type="SMART" id="SM00849"/>
    </source>
</evidence>
<dbReference type="InterPro" id="IPR048933">
    <property type="entry name" value="B_lactamase-like_C"/>
</dbReference>
<dbReference type="PATRIC" id="fig|1385369.3.peg.6320"/>
<organism evidence="2 3">
    <name type="scientific">Skermanella stibiiresistens SB22</name>
    <dbReference type="NCBI Taxonomy" id="1385369"/>
    <lineage>
        <taxon>Bacteria</taxon>
        <taxon>Pseudomonadati</taxon>
        <taxon>Pseudomonadota</taxon>
        <taxon>Alphaproteobacteria</taxon>
        <taxon>Rhodospirillales</taxon>
        <taxon>Azospirillaceae</taxon>
        <taxon>Skermanella</taxon>
    </lineage>
</organism>
<dbReference type="InterPro" id="IPR050662">
    <property type="entry name" value="Sec-metab_biosynth-thioest"/>
</dbReference>
<comment type="caution">
    <text evidence="2">The sequence shown here is derived from an EMBL/GenBank/DDBJ whole genome shotgun (WGS) entry which is preliminary data.</text>
</comment>
<evidence type="ECO:0000313" key="3">
    <source>
        <dbReference type="Proteomes" id="UP000019486"/>
    </source>
</evidence>
<dbReference type="EMBL" id="AVFL01000038">
    <property type="protein sequence ID" value="EWY36668.1"/>
    <property type="molecule type" value="Genomic_DNA"/>
</dbReference>
<feature type="domain" description="Metallo-beta-lactamase" evidence="1">
    <location>
        <begin position="43"/>
        <end position="259"/>
    </location>
</feature>
<evidence type="ECO:0000313" key="2">
    <source>
        <dbReference type="EMBL" id="EWY36668.1"/>
    </source>
</evidence>
<dbReference type="SUPFAM" id="SSF56281">
    <property type="entry name" value="Metallo-hydrolase/oxidoreductase"/>
    <property type="match status" value="1"/>
</dbReference>
<keyword evidence="3" id="KW-1185">Reference proteome</keyword>
<dbReference type="PANTHER" id="PTHR23131">
    <property type="entry name" value="ENDORIBONUCLEASE LACTB2"/>
    <property type="match status" value="1"/>
</dbReference>
<dbReference type="STRING" id="1385369.N825_25955"/>
<dbReference type="Gene3D" id="1.10.10.10">
    <property type="entry name" value="Winged helix-like DNA-binding domain superfamily/Winged helix DNA-binding domain"/>
    <property type="match status" value="1"/>
</dbReference>
<sequence length="346" mass="38204">MDLLPHHHPVETAAAALPEPGTAKTIAPGLLWVRMPLPFALNHINIWLLEDDAGWTIVDTGVGSGKTKELWERIFAEHLGGKPVIRVIATHFHPDHIGLAGWLTERWNAQFHASLTEWLFGRMLSLETPEAMVATSLAFYREAGLDEAALAVMAERGNAYAKGVSRLPTSFNRLKEGDSLTIGGHDWRVITGGGHTPEHVCLHCPDRGVFIAGDQVLPRISPNISVWASEPEADPLDDFLRTLDRLRAIPDDSLVLPSHDTPFTGLHARLDALTAHHRDRLDETLAACREPSTVAQVTRIMFNRPLDPHQLVFAVGEALAHLNHLAHRGHLIRHIDAAGVLWFSRA</sequence>
<dbReference type="AlphaFoldDB" id="W9GYX3"/>
<name>W9GYX3_9PROT</name>
<dbReference type="Pfam" id="PF21221">
    <property type="entry name" value="B_lactamase-like_C"/>
    <property type="match status" value="1"/>
</dbReference>
<dbReference type="Pfam" id="PF00753">
    <property type="entry name" value="Lactamase_B"/>
    <property type="match status" value="1"/>
</dbReference>